<protein>
    <recommendedName>
        <fullName evidence="4">DUF2029 domain-containing protein</fullName>
    </recommendedName>
</protein>
<feature type="transmembrane region" description="Helical" evidence="1">
    <location>
        <begin position="346"/>
        <end position="366"/>
    </location>
</feature>
<dbReference type="GO" id="GO:0016758">
    <property type="term" value="F:hexosyltransferase activity"/>
    <property type="evidence" value="ECO:0007669"/>
    <property type="project" value="InterPro"/>
</dbReference>
<feature type="transmembrane region" description="Helical" evidence="1">
    <location>
        <begin position="319"/>
        <end position="339"/>
    </location>
</feature>
<evidence type="ECO:0000313" key="2">
    <source>
        <dbReference type="EMBL" id="OJX58259.1"/>
    </source>
</evidence>
<feature type="transmembrane region" description="Helical" evidence="1">
    <location>
        <begin position="372"/>
        <end position="396"/>
    </location>
</feature>
<gene>
    <name evidence="2" type="ORF">BGO89_03250</name>
</gene>
<name>A0A1M3L086_9BACT</name>
<feature type="transmembrane region" description="Helical" evidence="1">
    <location>
        <begin position="408"/>
        <end position="425"/>
    </location>
</feature>
<feature type="transmembrane region" description="Helical" evidence="1">
    <location>
        <begin position="165"/>
        <end position="182"/>
    </location>
</feature>
<comment type="caution">
    <text evidence="2">The sequence shown here is derived from an EMBL/GenBank/DDBJ whole genome shotgun (WGS) entry which is preliminary data.</text>
</comment>
<feature type="transmembrane region" description="Helical" evidence="1">
    <location>
        <begin position="71"/>
        <end position="90"/>
    </location>
</feature>
<organism evidence="2 3">
    <name type="scientific">Candidatus Kapaibacterium thiocyanatum</name>
    <dbReference type="NCBI Taxonomy" id="1895771"/>
    <lineage>
        <taxon>Bacteria</taxon>
        <taxon>Pseudomonadati</taxon>
        <taxon>Candidatus Kapaibacteriota</taxon>
        <taxon>Candidatus Kapaibacteriia</taxon>
        <taxon>Candidatus Kapaibacteriales</taxon>
        <taxon>Candidatus Kapaibacteriaceae</taxon>
        <taxon>Candidatus Kapaibacterium</taxon>
    </lineage>
</organism>
<keyword evidence="1" id="KW-1133">Transmembrane helix</keyword>
<feature type="transmembrane region" description="Helical" evidence="1">
    <location>
        <begin position="268"/>
        <end position="299"/>
    </location>
</feature>
<dbReference type="STRING" id="1895771.BGO89_03250"/>
<keyword evidence="1" id="KW-0812">Transmembrane</keyword>
<feature type="transmembrane region" description="Helical" evidence="1">
    <location>
        <begin position="41"/>
        <end position="59"/>
    </location>
</feature>
<dbReference type="GO" id="GO:0005886">
    <property type="term" value="C:plasma membrane"/>
    <property type="evidence" value="ECO:0007669"/>
    <property type="project" value="UniProtKB-SubCell"/>
</dbReference>
<dbReference type="AlphaFoldDB" id="A0A1M3L086"/>
<evidence type="ECO:0000313" key="3">
    <source>
        <dbReference type="Proteomes" id="UP000184233"/>
    </source>
</evidence>
<feature type="transmembrane region" description="Helical" evidence="1">
    <location>
        <begin position="194"/>
        <end position="215"/>
    </location>
</feature>
<keyword evidence="1" id="KW-0472">Membrane</keyword>
<dbReference type="Proteomes" id="UP000184233">
    <property type="component" value="Unassembled WGS sequence"/>
</dbReference>
<evidence type="ECO:0008006" key="4">
    <source>
        <dbReference type="Google" id="ProtNLM"/>
    </source>
</evidence>
<proteinExistence type="predicted"/>
<dbReference type="Pfam" id="PF26314">
    <property type="entry name" value="MptA_B_family"/>
    <property type="match status" value="1"/>
</dbReference>
<dbReference type="EMBL" id="MKVH01000019">
    <property type="protein sequence ID" value="OJX58259.1"/>
    <property type="molecule type" value="Genomic_DNA"/>
</dbReference>
<accession>A0A1M3L086</accession>
<sequence>MPSTDPRLSLSGTIGVGLVLAGSLAMTPWLRPASMATTTAIAWLVMSLGWALLAVALVGRTVPLSTSSRRIVITVALVCIGVLTPIHDVLSDDVYRYIWDGWITTHGVNPYAYAPVDDGIQWLRAQGTAGWYPDIVTFEKLKTIYPPGAQAWFALSSWIGGLDDVLWKIPTIVCVLLLWAVADRWAKNRGARRDMALLILLSPVVLLHGVVDAHVDIVMTTVMIAAMMLMERRRMVLGAVVLGLAASIKLLPLVAIPMLWRKTPWPRALAFTAIVMITLGLTYVPFLGVDLFGSLGLFAKAWSANSLVHTIASAVTGPVVARRICLVLFAMLASAVWWYHRREPVTMIAMILVALMITTPVLHPWYVIPLIALLPFATLRSSIVLCTTISMSGLIIRHYIERGVWLEHPAWLVIEFVPVFVALWIDVRRGQIPTVTA</sequence>
<feature type="transmembrane region" description="Helical" evidence="1">
    <location>
        <begin position="235"/>
        <end position="256"/>
    </location>
</feature>
<reference evidence="2 3" key="1">
    <citation type="submission" date="2016-09" db="EMBL/GenBank/DDBJ databases">
        <title>Genome-resolved meta-omics ties microbial dynamics to process performance in biotechnology for thiocyanate degradation.</title>
        <authorList>
            <person name="Kantor R.S."/>
            <person name="Huddy R.J."/>
            <person name="Iyer R."/>
            <person name="Thomas B.C."/>
            <person name="Brown C.T."/>
            <person name="Anantharaman K."/>
            <person name="Tringe S."/>
            <person name="Hettich R.L."/>
            <person name="Harrison S.T."/>
            <person name="Banfield J.F."/>
        </authorList>
    </citation>
    <scope>NUCLEOTIDE SEQUENCE [LARGE SCALE GENOMIC DNA]</scope>
    <source>
        <strain evidence="2">59-99</strain>
    </source>
</reference>
<evidence type="ECO:0000256" key="1">
    <source>
        <dbReference type="SAM" id="Phobius"/>
    </source>
</evidence>